<accession>A0A8J5VYT9</accession>
<reference evidence="1" key="2">
    <citation type="submission" date="2021-02" db="EMBL/GenBank/DDBJ databases">
        <authorList>
            <person name="Kimball J.A."/>
            <person name="Haas M.W."/>
            <person name="Macchietto M."/>
            <person name="Kono T."/>
            <person name="Duquette J."/>
            <person name="Shao M."/>
        </authorList>
    </citation>
    <scope>NUCLEOTIDE SEQUENCE</scope>
    <source>
        <tissue evidence="1">Fresh leaf tissue</tissue>
    </source>
</reference>
<gene>
    <name evidence="1" type="ORF">GUJ93_ZPchr0004g39334</name>
</gene>
<keyword evidence="2" id="KW-1185">Reference proteome</keyword>
<dbReference type="Proteomes" id="UP000729402">
    <property type="component" value="Unassembled WGS sequence"/>
</dbReference>
<dbReference type="OrthoDB" id="60984at2759"/>
<dbReference type="AlphaFoldDB" id="A0A8J5VYT9"/>
<evidence type="ECO:0000313" key="1">
    <source>
        <dbReference type="EMBL" id="KAG8064999.1"/>
    </source>
</evidence>
<sequence length="160" mass="18364">MISLTLTCRIDLRENCSDKMEQFLKRCFYQSGQYNSEEEFFELDRKLKEKELTIYVEKGLHKGFGLATGTQEAAKRPLLFSHSRASPRCHLRRLHAARIRASPPPHLSASPPPLPRLPAARVFPPFSARLPAAQICLAFSWRRRKIELEGFSGWPDLLSE</sequence>
<reference evidence="1" key="1">
    <citation type="journal article" date="2021" name="bioRxiv">
        <title>Whole Genome Assembly and Annotation of Northern Wild Rice, Zizania palustris L., Supports a Whole Genome Duplication in the Zizania Genus.</title>
        <authorList>
            <person name="Haas M."/>
            <person name="Kono T."/>
            <person name="Macchietto M."/>
            <person name="Millas R."/>
            <person name="McGilp L."/>
            <person name="Shao M."/>
            <person name="Duquette J."/>
            <person name="Hirsch C.N."/>
            <person name="Kimball J."/>
        </authorList>
    </citation>
    <scope>NUCLEOTIDE SEQUENCE</scope>
    <source>
        <tissue evidence="1">Fresh leaf tissue</tissue>
    </source>
</reference>
<comment type="caution">
    <text evidence="1">The sequence shown here is derived from an EMBL/GenBank/DDBJ whole genome shotgun (WGS) entry which is preliminary data.</text>
</comment>
<evidence type="ECO:0000313" key="2">
    <source>
        <dbReference type="Proteomes" id="UP000729402"/>
    </source>
</evidence>
<name>A0A8J5VYT9_ZIZPA</name>
<protein>
    <submittedName>
        <fullName evidence="1">Uncharacterized protein</fullName>
    </submittedName>
</protein>
<proteinExistence type="predicted"/>
<dbReference type="EMBL" id="JAAALK010000285">
    <property type="protein sequence ID" value="KAG8064999.1"/>
    <property type="molecule type" value="Genomic_DNA"/>
</dbReference>
<organism evidence="1 2">
    <name type="scientific">Zizania palustris</name>
    <name type="common">Northern wild rice</name>
    <dbReference type="NCBI Taxonomy" id="103762"/>
    <lineage>
        <taxon>Eukaryota</taxon>
        <taxon>Viridiplantae</taxon>
        <taxon>Streptophyta</taxon>
        <taxon>Embryophyta</taxon>
        <taxon>Tracheophyta</taxon>
        <taxon>Spermatophyta</taxon>
        <taxon>Magnoliopsida</taxon>
        <taxon>Liliopsida</taxon>
        <taxon>Poales</taxon>
        <taxon>Poaceae</taxon>
        <taxon>BOP clade</taxon>
        <taxon>Oryzoideae</taxon>
        <taxon>Oryzeae</taxon>
        <taxon>Zizaniinae</taxon>
        <taxon>Zizania</taxon>
    </lineage>
</organism>